<reference evidence="3 4" key="1">
    <citation type="submission" date="2019-07" db="EMBL/GenBank/DDBJ databases">
        <title>Quadrisphaera sp. strain DD2A genome sequencing and assembly.</title>
        <authorList>
            <person name="Kim I."/>
        </authorList>
    </citation>
    <scope>NUCLEOTIDE SEQUENCE [LARGE SCALE GENOMIC DNA]</scope>
    <source>
        <strain evidence="3 4">DD2A</strain>
    </source>
</reference>
<dbReference type="Pfam" id="PF04471">
    <property type="entry name" value="Mrr_cat"/>
    <property type="match status" value="1"/>
</dbReference>
<evidence type="ECO:0000313" key="4">
    <source>
        <dbReference type="Proteomes" id="UP000321234"/>
    </source>
</evidence>
<feature type="compositionally biased region" description="Low complexity" evidence="1">
    <location>
        <begin position="14"/>
        <end position="25"/>
    </location>
</feature>
<evidence type="ECO:0000259" key="2">
    <source>
        <dbReference type="Pfam" id="PF04471"/>
    </source>
</evidence>
<dbReference type="SUPFAM" id="SSF52980">
    <property type="entry name" value="Restriction endonuclease-like"/>
    <property type="match status" value="1"/>
</dbReference>
<proteinExistence type="predicted"/>
<protein>
    <submittedName>
        <fullName evidence="3">Restriction endonuclease</fullName>
    </submittedName>
</protein>
<dbReference type="InterPro" id="IPR007560">
    <property type="entry name" value="Restrct_endonuc_IV_Mrr"/>
</dbReference>
<keyword evidence="4" id="KW-1185">Reference proteome</keyword>
<feature type="compositionally biased region" description="Basic and acidic residues" evidence="1">
    <location>
        <begin position="453"/>
        <end position="465"/>
    </location>
</feature>
<feature type="region of interest" description="Disordered" evidence="1">
    <location>
        <begin position="420"/>
        <end position="465"/>
    </location>
</feature>
<dbReference type="GO" id="GO:0004519">
    <property type="term" value="F:endonuclease activity"/>
    <property type="evidence" value="ECO:0007669"/>
    <property type="project" value="UniProtKB-KW"/>
</dbReference>
<keyword evidence="3" id="KW-0255">Endonuclease</keyword>
<dbReference type="AlphaFoldDB" id="A0A5C8ZLG6"/>
<evidence type="ECO:0000256" key="1">
    <source>
        <dbReference type="SAM" id="MobiDB-lite"/>
    </source>
</evidence>
<name>A0A5C8ZLG6_9ACTN</name>
<accession>A0A5C8ZLG6</accession>
<dbReference type="Proteomes" id="UP000321234">
    <property type="component" value="Unassembled WGS sequence"/>
</dbReference>
<keyword evidence="3" id="KW-0540">Nuclease</keyword>
<dbReference type="OrthoDB" id="9182727at2"/>
<dbReference type="EMBL" id="VKAC01000001">
    <property type="protein sequence ID" value="TXR57989.1"/>
    <property type="molecule type" value="Genomic_DNA"/>
</dbReference>
<gene>
    <name evidence="3" type="ORF">FMM08_01850</name>
</gene>
<sequence length="618" mass="66200">MQQRGLLIDEPEAASRASSPAGGPARDPPTRRCPGVVSKESLRGYVMEEALARLLHTAGYQLVTQVEDDAEGLVRKGNGLAVRGRGGDHQADVLALLTAVVPFGYRLRLFVEAKHRADKVGLPAVRSSYAVLADVNQFVPGSGRRRYDHQSVFFSTGGYSTDAQRFADAHGISLQDFTGKAWQLLRHGVETTADALGTILVSAGRSVPLPWARQLLREALGTPTSTGPVQPLPPLQPDQRVLAAAQSRLAQGLVSLEQVEALVDAFSSLADLHERSLLIAHTSGRMMLVIRPDGDADLAALSALAQESRTREVPSLYAFDPVSADPLDGGDWVFSSQDPTRPFHLRVGVPALLEHSLLTTAGAPLTEDGRRERLTFFWNGQPITLVYRLADPPGVDANGQQMALRCVSVEPAVAIPPAALLPEPAPADDGEQVVAPSSASSPPASEPLPGAEPPEHADAGDGHREVDEDHLDADQDHDDEEHDDGDDEDASSWDVDDVKLVLYELADDARRLSSAHEALTVMHAAARAGGRLKRDDVRTLLGDQPGTAFNSRSGALTRVVNRLRSRGDIAATGARPLQSVVRLRFLTGRRAVVAVRVHPEFIEQVLATPPGRSSVTAP</sequence>
<comment type="caution">
    <text evidence="3">The sequence shown here is derived from an EMBL/GenBank/DDBJ whole genome shotgun (WGS) entry which is preliminary data.</text>
</comment>
<dbReference type="GO" id="GO:0003677">
    <property type="term" value="F:DNA binding"/>
    <property type="evidence" value="ECO:0007669"/>
    <property type="project" value="InterPro"/>
</dbReference>
<evidence type="ECO:0000313" key="3">
    <source>
        <dbReference type="EMBL" id="TXR57989.1"/>
    </source>
</evidence>
<feature type="domain" description="Restriction endonuclease type IV Mrr" evidence="2">
    <location>
        <begin position="43"/>
        <end position="176"/>
    </location>
</feature>
<feature type="region of interest" description="Disordered" evidence="1">
    <location>
        <begin position="1"/>
        <end position="33"/>
    </location>
</feature>
<dbReference type="InterPro" id="IPR011335">
    <property type="entry name" value="Restrct_endonuc-II-like"/>
</dbReference>
<organism evidence="3 4">
    <name type="scientific">Quadrisphaera setariae</name>
    <dbReference type="NCBI Taxonomy" id="2593304"/>
    <lineage>
        <taxon>Bacteria</taxon>
        <taxon>Bacillati</taxon>
        <taxon>Actinomycetota</taxon>
        <taxon>Actinomycetes</taxon>
        <taxon>Kineosporiales</taxon>
        <taxon>Kineosporiaceae</taxon>
        <taxon>Quadrisphaera</taxon>
    </lineage>
</organism>
<dbReference type="GO" id="GO:0009307">
    <property type="term" value="P:DNA restriction-modification system"/>
    <property type="evidence" value="ECO:0007669"/>
    <property type="project" value="InterPro"/>
</dbReference>
<keyword evidence="3" id="KW-0378">Hydrolase</keyword>